<dbReference type="InterPro" id="IPR014729">
    <property type="entry name" value="Rossmann-like_a/b/a_fold"/>
</dbReference>
<organism evidence="12 13">
    <name type="scientific">Lineolata rhizophorae</name>
    <dbReference type="NCBI Taxonomy" id="578093"/>
    <lineage>
        <taxon>Eukaryota</taxon>
        <taxon>Fungi</taxon>
        <taxon>Dikarya</taxon>
        <taxon>Ascomycota</taxon>
        <taxon>Pezizomycotina</taxon>
        <taxon>Dothideomycetes</taxon>
        <taxon>Dothideomycetes incertae sedis</taxon>
        <taxon>Lineolatales</taxon>
        <taxon>Lineolataceae</taxon>
        <taxon>Lineolata</taxon>
    </lineage>
</organism>
<dbReference type="SUPFAM" id="SSF52374">
    <property type="entry name" value="Nucleotidylyl transferase"/>
    <property type="match status" value="1"/>
</dbReference>
<evidence type="ECO:0000256" key="5">
    <source>
        <dbReference type="ARBA" id="ARBA00022840"/>
    </source>
</evidence>
<evidence type="ECO:0000256" key="2">
    <source>
        <dbReference type="ARBA" id="ARBA00012838"/>
    </source>
</evidence>
<accession>A0A6A6NYS1</accession>
<dbReference type="OrthoDB" id="24670at2759"/>
<dbReference type="Pfam" id="PF09334">
    <property type="entry name" value="tRNA-synt_1g"/>
    <property type="match status" value="1"/>
</dbReference>
<dbReference type="Gene3D" id="1.10.730.10">
    <property type="entry name" value="Isoleucyl-tRNA Synthetase, Domain 1"/>
    <property type="match status" value="1"/>
</dbReference>
<evidence type="ECO:0000256" key="1">
    <source>
        <dbReference type="ARBA" id="ARBA00005594"/>
    </source>
</evidence>
<comment type="similarity">
    <text evidence="1 10">Belongs to the class-I aminoacyl-tRNA synthetase family.</text>
</comment>
<dbReference type="InterPro" id="IPR023457">
    <property type="entry name" value="Met-tRNA_synth_2"/>
</dbReference>
<keyword evidence="6 10" id="KW-0648">Protein biosynthesis</keyword>
<dbReference type="PRINTS" id="PR01041">
    <property type="entry name" value="TRNASYNTHMET"/>
</dbReference>
<dbReference type="GO" id="GO:0004825">
    <property type="term" value="F:methionine-tRNA ligase activity"/>
    <property type="evidence" value="ECO:0007669"/>
    <property type="project" value="UniProtKB-EC"/>
</dbReference>
<evidence type="ECO:0000259" key="11">
    <source>
        <dbReference type="Pfam" id="PF09334"/>
    </source>
</evidence>
<dbReference type="SUPFAM" id="SSF47323">
    <property type="entry name" value="Anticodon-binding domain of a subclass of class I aminoacyl-tRNA synthetases"/>
    <property type="match status" value="1"/>
</dbReference>
<dbReference type="InterPro" id="IPR014758">
    <property type="entry name" value="Met-tRNA_synth"/>
</dbReference>
<evidence type="ECO:0000256" key="9">
    <source>
        <dbReference type="ARBA" id="ARBA00068817"/>
    </source>
</evidence>
<proteinExistence type="inferred from homology"/>
<gene>
    <name evidence="12" type="ORF">BDY21DRAFT_345642</name>
</gene>
<reference evidence="12" key="1">
    <citation type="journal article" date="2020" name="Stud. Mycol.">
        <title>101 Dothideomycetes genomes: a test case for predicting lifestyles and emergence of pathogens.</title>
        <authorList>
            <person name="Haridas S."/>
            <person name="Albert R."/>
            <person name="Binder M."/>
            <person name="Bloem J."/>
            <person name="Labutti K."/>
            <person name="Salamov A."/>
            <person name="Andreopoulos B."/>
            <person name="Baker S."/>
            <person name="Barry K."/>
            <person name="Bills G."/>
            <person name="Bluhm B."/>
            <person name="Cannon C."/>
            <person name="Castanera R."/>
            <person name="Culley D."/>
            <person name="Daum C."/>
            <person name="Ezra D."/>
            <person name="Gonzalez J."/>
            <person name="Henrissat B."/>
            <person name="Kuo A."/>
            <person name="Liang C."/>
            <person name="Lipzen A."/>
            <person name="Lutzoni F."/>
            <person name="Magnuson J."/>
            <person name="Mondo S."/>
            <person name="Nolan M."/>
            <person name="Ohm R."/>
            <person name="Pangilinan J."/>
            <person name="Park H.-J."/>
            <person name="Ramirez L."/>
            <person name="Alfaro M."/>
            <person name="Sun H."/>
            <person name="Tritt A."/>
            <person name="Yoshinaga Y."/>
            <person name="Zwiers L.-H."/>
            <person name="Turgeon B."/>
            <person name="Goodwin S."/>
            <person name="Spatafora J."/>
            <person name="Crous P."/>
            <person name="Grigoriev I."/>
        </authorList>
    </citation>
    <scope>NUCLEOTIDE SEQUENCE</scope>
    <source>
        <strain evidence="12">ATCC 16933</strain>
    </source>
</reference>
<dbReference type="PANTHER" id="PTHR43326:SF1">
    <property type="entry name" value="METHIONINE--TRNA LIGASE, MITOCHONDRIAL"/>
    <property type="match status" value="1"/>
</dbReference>
<keyword evidence="4 10" id="KW-0547">Nucleotide-binding</keyword>
<keyword evidence="5 10" id="KW-0067">ATP-binding</keyword>
<feature type="domain" description="Methionyl/Leucyl tRNA synthetase" evidence="11">
    <location>
        <begin position="52"/>
        <end position="418"/>
    </location>
</feature>
<evidence type="ECO:0000256" key="8">
    <source>
        <dbReference type="ARBA" id="ARBA00047364"/>
    </source>
</evidence>
<dbReference type="Gene3D" id="2.170.220.10">
    <property type="match status" value="1"/>
</dbReference>
<dbReference type="GO" id="GO:0005739">
    <property type="term" value="C:mitochondrion"/>
    <property type="evidence" value="ECO:0007669"/>
    <property type="project" value="UniProtKB-ARBA"/>
</dbReference>
<dbReference type="EC" id="6.1.1.10" evidence="2"/>
<dbReference type="CDD" id="cd00814">
    <property type="entry name" value="MetRS_core"/>
    <property type="match status" value="1"/>
</dbReference>
<keyword evidence="3 10" id="KW-0436">Ligase</keyword>
<dbReference type="Gene3D" id="3.40.50.620">
    <property type="entry name" value="HUPs"/>
    <property type="match status" value="1"/>
</dbReference>
<evidence type="ECO:0000313" key="12">
    <source>
        <dbReference type="EMBL" id="KAF2456622.1"/>
    </source>
</evidence>
<comment type="catalytic activity">
    <reaction evidence="8">
        <text>tRNA(Met) + L-methionine + ATP = L-methionyl-tRNA(Met) + AMP + diphosphate</text>
        <dbReference type="Rhea" id="RHEA:13481"/>
        <dbReference type="Rhea" id="RHEA-COMP:9667"/>
        <dbReference type="Rhea" id="RHEA-COMP:9698"/>
        <dbReference type="ChEBI" id="CHEBI:30616"/>
        <dbReference type="ChEBI" id="CHEBI:33019"/>
        <dbReference type="ChEBI" id="CHEBI:57844"/>
        <dbReference type="ChEBI" id="CHEBI:78442"/>
        <dbReference type="ChEBI" id="CHEBI:78530"/>
        <dbReference type="ChEBI" id="CHEBI:456215"/>
        <dbReference type="EC" id="6.1.1.10"/>
    </reaction>
</comment>
<dbReference type="GO" id="GO:0005524">
    <property type="term" value="F:ATP binding"/>
    <property type="evidence" value="ECO:0007669"/>
    <property type="project" value="UniProtKB-KW"/>
</dbReference>
<evidence type="ECO:0000256" key="4">
    <source>
        <dbReference type="ARBA" id="ARBA00022741"/>
    </source>
</evidence>
<dbReference type="InterPro" id="IPR015413">
    <property type="entry name" value="Methionyl/Leucyl_tRNA_Synth"/>
</dbReference>
<keyword evidence="13" id="KW-1185">Reference proteome</keyword>
<dbReference type="NCBIfam" id="TIGR00398">
    <property type="entry name" value="metG"/>
    <property type="match status" value="1"/>
</dbReference>
<protein>
    <recommendedName>
        <fullName evidence="9">Probable methionine--tRNA ligase, mitochondrial</fullName>
        <ecNumber evidence="2">6.1.1.10</ecNumber>
    </recommendedName>
</protein>
<dbReference type="GO" id="GO:0006431">
    <property type="term" value="P:methionyl-tRNA aminoacylation"/>
    <property type="evidence" value="ECO:0007669"/>
    <property type="project" value="InterPro"/>
</dbReference>
<evidence type="ECO:0000313" key="13">
    <source>
        <dbReference type="Proteomes" id="UP000799766"/>
    </source>
</evidence>
<keyword evidence="7 10" id="KW-0030">Aminoacyl-tRNA synthetase</keyword>
<dbReference type="InterPro" id="IPR033911">
    <property type="entry name" value="MetRS_core"/>
</dbReference>
<dbReference type="PANTHER" id="PTHR43326">
    <property type="entry name" value="METHIONYL-TRNA SYNTHETASE"/>
    <property type="match status" value="1"/>
</dbReference>
<dbReference type="AlphaFoldDB" id="A0A6A6NYS1"/>
<evidence type="ECO:0000256" key="3">
    <source>
        <dbReference type="ARBA" id="ARBA00022598"/>
    </source>
</evidence>
<dbReference type="InterPro" id="IPR009080">
    <property type="entry name" value="tRNAsynth_Ia_anticodon-bd"/>
</dbReference>
<evidence type="ECO:0000256" key="7">
    <source>
        <dbReference type="ARBA" id="ARBA00023146"/>
    </source>
</evidence>
<dbReference type="EMBL" id="MU001682">
    <property type="protein sequence ID" value="KAF2456622.1"/>
    <property type="molecule type" value="Genomic_DNA"/>
</dbReference>
<sequence>MRAYRLSRYNSRLLSPLPSPWPTRLWVCPARSLFVSCSRAVATASPTADKPYYVTTPIFYVNADPHVGHMYSMVLADVLRRWKDLNGIPTVLSTGVDEHGMKVQQAAAKARLDPKPFCDRGAETFKDLALKANVLNDHFVRTSDKSHQDAVQYAWQLLSDRGYIYKSKHEGWYCVSDETFYPQSGVQLIVEPRSGRKIMASMETGKEVEWTSEKNYHFRLSAFRDDLLSFCNECPDWIKPSFRHREIKKAVREGLQDLSISRPSERLSWGIPVPGDPSQTIYVWLDALFNYASIVGYPWAPGHESAGGWPADVHVIGKDISRFHCIYWPAFLMALSLPLPKHILTHSHWTLGRLKMSKSTGNVVNPFFALDRFGVDTMRFYMVHDGSIENDADYSNYWIIERYKKVLKGTLGNLVSRVTRPKIWSIRYAVMQYARVAELNPSDTMERQITQALRDLPALVTTRMDALDVSGAVRAIVDVLFLGNKYIDHVAPWSRVGRGTQFDWERPPPEEVNKCVYLITEALRLSGILLQPVMPNKMTLLLDMLGVDGNCRAFQHAKFMLDNSYGESSVELSKGQDKVLFPPLTAER</sequence>
<evidence type="ECO:0000256" key="6">
    <source>
        <dbReference type="ARBA" id="ARBA00022917"/>
    </source>
</evidence>
<dbReference type="FunFam" id="2.170.220.10:FF:000001">
    <property type="entry name" value="methionine--tRNA ligase, mitochondrial"/>
    <property type="match status" value="1"/>
</dbReference>
<evidence type="ECO:0000256" key="10">
    <source>
        <dbReference type="RuleBase" id="RU363039"/>
    </source>
</evidence>
<name>A0A6A6NYS1_9PEZI</name>
<dbReference type="Proteomes" id="UP000799766">
    <property type="component" value="Unassembled WGS sequence"/>
</dbReference>